<keyword evidence="1" id="KW-0175">Coiled coil</keyword>
<proteinExistence type="predicted"/>
<name>A0ABP0QT60_9DINO</name>
<feature type="coiled-coil region" evidence="1">
    <location>
        <begin position="687"/>
        <end position="717"/>
    </location>
</feature>
<keyword evidence="5" id="KW-1185">Reference proteome</keyword>
<evidence type="ECO:0000313" key="4">
    <source>
        <dbReference type="EMBL" id="CAK9091452.1"/>
    </source>
</evidence>
<reference evidence="4 5" key="1">
    <citation type="submission" date="2024-02" db="EMBL/GenBank/DDBJ databases">
        <authorList>
            <person name="Chen Y."/>
            <person name="Shah S."/>
            <person name="Dougan E. K."/>
            <person name="Thang M."/>
            <person name="Chan C."/>
        </authorList>
    </citation>
    <scope>NUCLEOTIDE SEQUENCE [LARGE SCALE GENOMIC DNA]</scope>
</reference>
<feature type="region of interest" description="Disordered" evidence="2">
    <location>
        <begin position="327"/>
        <end position="347"/>
    </location>
</feature>
<gene>
    <name evidence="4" type="ORF">SCF082_LOCUS43084</name>
</gene>
<dbReference type="InterPro" id="IPR027417">
    <property type="entry name" value="P-loop_NTPase"/>
</dbReference>
<comment type="caution">
    <text evidence="4">The sequence shown here is derived from an EMBL/GenBank/DDBJ whole genome shotgun (WGS) entry which is preliminary data.</text>
</comment>
<evidence type="ECO:0000256" key="1">
    <source>
        <dbReference type="SAM" id="Coils"/>
    </source>
</evidence>
<accession>A0ABP0QT60</accession>
<dbReference type="InterPro" id="IPR045063">
    <property type="entry name" value="Dynamin_N"/>
</dbReference>
<sequence>MASMLVPALNALQIAYKDLKESQQIPHLIELADNLLLATQSTIETFQKSYSERIDEFPGLVKPMEHLVDALKLCKERLTESKENALRNAALASLTGGGSKTEIQEALGQLKAAQENFQAHLTLKQTVLQNEVLAQFHEQKRAGKLEEVAAMVEHMKEDQTEIVDQLQLILRCIEQTHHHQALSLADLPTLRTRSLEVARKCELFFQDLQRIPQRFLPNFNQMASSFQDILKDVQANLKSLKLQLCFVGPMKAGKSTVINAICGKQLLPSAQFAMTVLPTFLVHTPGVKQPRLLFPGADAFTPALEELKELANKWHAEKRISELRKKGKEPLPEFVESEGSEEEEKKKPLDQIILTPDEEQVLEALIQGKFSHELREAEGFEPVHKVLQQVNHAARLFARFRDHMKEEPLKHLSSPESESWFPRIEMEFEMLQKMEGATDIAKFLIVDTPGRDEADLIPEIPLIFSQVLKTSTGAVCVCNAQLLNNDAQASINRDLTEMKAKHLPFFVLANKFDQLEQQRDSLSKEDLEAHMAKQWLGQENWKAHKRVFALSGEKAFLSSRVASLLKDDPKKFIEEVKAQEDRSPSKQSTSKQSTVRQWLQVAFGDAGASVLKSLSDPGAYENILKEANQCILKHSHFQDFVTEIVEKFAPQAGRQVLRSCLKQLHHSLVVHVRKEVSNLFQVLQMDKLQLQQEIKNNQRIKEAVEQQQQQAKSEMSKVIDSLKLEAGEAGHKLQGLMQVVVDKQVALAMKKRKDESPASVITPTEADLRSRQKEWPWLRDEHVGEELIIFFGTDCQRNAEELLANSWKVVKKNLNTSIIADMQCDLQKRATIKLQEWILGCIKRMQELEQEVCLQVSQVEKPDFHQLNRVEFSTPGQVAMTSETRRKQRTAWRLWLFKKHMKDRDVTITPVSKMKNSFNSTIEEQCRAWVESMEKHMEELMQEKYEQLERTYLGQLSKYTEQLHKVSENEKGKGFEYLTVLRTLLAQIQNIDMEITELSKLTEKGDVEEEYCQQVELGQGGLAAADTDSVAPPPCSTFGSASPVSPVNDVNTRKVAHVQNFLNEPEMSETVRESFAENSVDGKVLAGLSVEEPTALKPAVPLEGAPSEKEPTESADVRSMHWYSHYIHTVFNAIYSCIMDDQATGAVLIGIQPDLDREMTCLEWPCLQQDLHSAFKKKKHPFFWKGVSRIDIKQIEIKRVHLDSLRDELKVSTTRNRCAIIASCCEVDFDAAAAAIDEHNASRPADHGKAKRAWATAEDEYGKQFHPRTRASRD</sequence>
<dbReference type="Pfam" id="PF00350">
    <property type="entry name" value="Dynamin_N"/>
    <property type="match status" value="1"/>
</dbReference>
<evidence type="ECO:0000259" key="3">
    <source>
        <dbReference type="Pfam" id="PF00350"/>
    </source>
</evidence>
<protein>
    <submittedName>
        <fullName evidence="4">Clamp-binding protein CrfC (Clamp-binding sister replication fork colocalization protein)</fullName>
    </submittedName>
</protein>
<evidence type="ECO:0000256" key="2">
    <source>
        <dbReference type="SAM" id="MobiDB-lite"/>
    </source>
</evidence>
<dbReference type="Gene3D" id="3.40.50.300">
    <property type="entry name" value="P-loop containing nucleotide triphosphate hydrolases"/>
    <property type="match status" value="1"/>
</dbReference>
<evidence type="ECO:0000313" key="5">
    <source>
        <dbReference type="Proteomes" id="UP001642464"/>
    </source>
</evidence>
<dbReference type="CDD" id="cd00882">
    <property type="entry name" value="Ras_like_GTPase"/>
    <property type="match status" value="1"/>
</dbReference>
<feature type="region of interest" description="Disordered" evidence="2">
    <location>
        <begin position="1242"/>
        <end position="1274"/>
    </location>
</feature>
<feature type="compositionally biased region" description="Basic residues" evidence="2">
    <location>
        <begin position="1265"/>
        <end position="1274"/>
    </location>
</feature>
<dbReference type="EMBL" id="CAXAMM010040162">
    <property type="protein sequence ID" value="CAK9091452.1"/>
    <property type="molecule type" value="Genomic_DNA"/>
</dbReference>
<feature type="domain" description="Dynamin N-terminal" evidence="3">
    <location>
        <begin position="245"/>
        <end position="501"/>
    </location>
</feature>
<dbReference type="SUPFAM" id="SSF52540">
    <property type="entry name" value="P-loop containing nucleoside triphosphate hydrolases"/>
    <property type="match status" value="1"/>
</dbReference>
<dbReference type="Proteomes" id="UP001642464">
    <property type="component" value="Unassembled WGS sequence"/>
</dbReference>
<organism evidence="4 5">
    <name type="scientific">Durusdinium trenchii</name>
    <dbReference type="NCBI Taxonomy" id="1381693"/>
    <lineage>
        <taxon>Eukaryota</taxon>
        <taxon>Sar</taxon>
        <taxon>Alveolata</taxon>
        <taxon>Dinophyceae</taxon>
        <taxon>Suessiales</taxon>
        <taxon>Symbiodiniaceae</taxon>
        <taxon>Durusdinium</taxon>
    </lineage>
</organism>